<organism evidence="2 3">
    <name type="scientific">Phytophthora nicotianae P1976</name>
    <dbReference type="NCBI Taxonomy" id="1317066"/>
    <lineage>
        <taxon>Eukaryota</taxon>
        <taxon>Sar</taxon>
        <taxon>Stramenopiles</taxon>
        <taxon>Oomycota</taxon>
        <taxon>Peronosporomycetes</taxon>
        <taxon>Peronosporales</taxon>
        <taxon>Peronosporaceae</taxon>
        <taxon>Phytophthora</taxon>
    </lineage>
</organism>
<sequence>MATPEEETEPRIEEAIATRVPHGAGVGLNSSSSASEVLTVSTTHQGGNGIPTETAPSNEVPVIVPTKRKRGRPKGSKNKPKPVEPTAKRCRPTEPVLVTQSRSIMPRRSLEQVLTDEAAAAAVPQLIQRTDAENSVPAVHSRARLPTPDDFMLPDPRLPAPTHSIATDPVTTTRRSKKASLPSVLSMYVDTLVAFSPAKEGFITQKKKYVGVGNAFLVGRVCRVLKQSLFQINWLDSQFQNHVETLNLSAVQRGNSNYRSLHGHSTGIGRGRLCAVDDGEEVRVEDDTDIL</sequence>
<evidence type="ECO:0000313" key="3">
    <source>
        <dbReference type="Proteomes" id="UP000028582"/>
    </source>
</evidence>
<reference evidence="2 3" key="1">
    <citation type="submission" date="2013-11" db="EMBL/GenBank/DDBJ databases">
        <title>The Genome Sequence of Phytophthora parasitica P1976.</title>
        <authorList>
            <consortium name="The Broad Institute Genomics Platform"/>
            <person name="Russ C."/>
            <person name="Tyler B."/>
            <person name="Panabieres F."/>
            <person name="Shan W."/>
            <person name="Tripathy S."/>
            <person name="Grunwald N."/>
            <person name="Machado M."/>
            <person name="Johnson C.S."/>
            <person name="Walker B."/>
            <person name="Young S."/>
            <person name="Zeng Q."/>
            <person name="Gargeya S."/>
            <person name="Fitzgerald M."/>
            <person name="Haas B."/>
            <person name="Abouelleil A."/>
            <person name="Allen A.W."/>
            <person name="Alvarado L."/>
            <person name="Arachchi H.M."/>
            <person name="Berlin A.M."/>
            <person name="Chapman S.B."/>
            <person name="Gainer-Dewar J."/>
            <person name="Goldberg J."/>
            <person name="Griggs A."/>
            <person name="Gujja S."/>
            <person name="Hansen M."/>
            <person name="Howarth C."/>
            <person name="Imamovic A."/>
            <person name="Ireland A."/>
            <person name="Larimer J."/>
            <person name="McCowan C."/>
            <person name="Murphy C."/>
            <person name="Pearson M."/>
            <person name="Poon T.W."/>
            <person name="Priest M."/>
            <person name="Roberts A."/>
            <person name="Saif S."/>
            <person name="Shea T."/>
            <person name="Sisk P."/>
            <person name="Sykes S."/>
            <person name="Wortman J."/>
            <person name="Nusbaum C."/>
            <person name="Birren B."/>
        </authorList>
    </citation>
    <scope>NUCLEOTIDE SEQUENCE [LARGE SCALE GENOMIC DNA]</scope>
    <source>
        <strain evidence="2 3">P1976</strain>
    </source>
</reference>
<feature type="compositionally biased region" description="Basic residues" evidence="1">
    <location>
        <begin position="66"/>
        <end position="80"/>
    </location>
</feature>
<evidence type="ECO:0000313" key="2">
    <source>
        <dbReference type="EMBL" id="ETO61955.1"/>
    </source>
</evidence>
<protein>
    <recommendedName>
        <fullName evidence="4">PiggyBac transposable element-derived protein domain-containing protein</fullName>
    </recommendedName>
</protein>
<dbReference type="EMBL" id="ANJA01003694">
    <property type="protein sequence ID" value="ETO61955.1"/>
    <property type="molecule type" value="Genomic_DNA"/>
</dbReference>
<evidence type="ECO:0000256" key="1">
    <source>
        <dbReference type="SAM" id="MobiDB-lite"/>
    </source>
</evidence>
<dbReference type="Proteomes" id="UP000028582">
    <property type="component" value="Unassembled WGS sequence"/>
</dbReference>
<feature type="region of interest" description="Disordered" evidence="1">
    <location>
        <begin position="1"/>
        <end position="91"/>
    </location>
</feature>
<proteinExistence type="predicted"/>
<evidence type="ECO:0008006" key="4">
    <source>
        <dbReference type="Google" id="ProtNLM"/>
    </source>
</evidence>
<dbReference type="AlphaFoldDB" id="A0A080Z5P4"/>
<accession>A0A080Z5P4</accession>
<dbReference type="OrthoDB" id="126649at2759"/>
<comment type="caution">
    <text evidence="2">The sequence shown here is derived from an EMBL/GenBank/DDBJ whole genome shotgun (WGS) entry which is preliminary data.</text>
</comment>
<feature type="compositionally biased region" description="Low complexity" evidence="1">
    <location>
        <begin position="27"/>
        <end position="43"/>
    </location>
</feature>
<gene>
    <name evidence="2" type="ORF">F444_20119</name>
</gene>
<name>A0A080Z5P4_PHYNI</name>